<evidence type="ECO:0000256" key="1">
    <source>
        <dbReference type="ARBA" id="ARBA00003487"/>
    </source>
</evidence>
<dbReference type="UniPathway" id="UPA00344"/>
<dbReference type="PROSITE" id="PS51340">
    <property type="entry name" value="MOSC"/>
    <property type="match status" value="1"/>
</dbReference>
<gene>
    <name evidence="5" type="ORF">EDD73_11927</name>
</gene>
<dbReference type="GO" id="GO:0030151">
    <property type="term" value="F:molybdenum ion binding"/>
    <property type="evidence" value="ECO:0007669"/>
    <property type="project" value="InterPro"/>
</dbReference>
<dbReference type="Proteomes" id="UP000294813">
    <property type="component" value="Unassembled WGS sequence"/>
</dbReference>
<dbReference type="Pfam" id="PF03473">
    <property type="entry name" value="MOSC"/>
    <property type="match status" value="1"/>
</dbReference>
<dbReference type="GO" id="GO:0030170">
    <property type="term" value="F:pyridoxal phosphate binding"/>
    <property type="evidence" value="ECO:0007669"/>
    <property type="project" value="InterPro"/>
</dbReference>
<dbReference type="InterPro" id="IPR001453">
    <property type="entry name" value="MoaB/Mog_dom"/>
</dbReference>
<dbReference type="PANTHER" id="PTHR43764">
    <property type="entry name" value="MOLYBDENUM COFACTOR BIOSYNTHESIS"/>
    <property type="match status" value="1"/>
</dbReference>
<dbReference type="Gene3D" id="3.40.980.10">
    <property type="entry name" value="MoaB/Mog-like domain"/>
    <property type="match status" value="1"/>
</dbReference>
<dbReference type="RefSeq" id="WP_207668866.1">
    <property type="nucleotide sequence ID" value="NZ_JAOQNU010000018.1"/>
</dbReference>
<dbReference type="GO" id="GO:0003824">
    <property type="term" value="F:catalytic activity"/>
    <property type="evidence" value="ECO:0007669"/>
    <property type="project" value="InterPro"/>
</dbReference>
<sequence length="328" mass="34625">MNEKQRSVGHLVAVCSSEQKGTRKINTGRGILRPDFGLEGDAHGGPWHRQVSLLALESIEKMRAQGLSVHPGDFAENLTTVGLDLVSLPVGTRLKIGGTAIGEVTQIGKECHSRCAIYEQAGDCVMPREGIFMRVIAGGAVQVGDPVIVLPPESRASVARTGQDRPWRVGIVTASDKGSRGERVDGSGAVIREQLTALGAEVVGYQVVSDDRAELAAAMRMMADELHVDLLLTTGGTGFAPRDVTPEATGDVIDRLVPGLAEAMRAESAKVTNRAMLTRGIAGIRRRTLIVNLPGSPKAVRECLAVILPVLSHGLEVLGGEAGDCARP</sequence>
<feature type="domain" description="MOSC" evidence="4">
    <location>
        <begin position="24"/>
        <end position="150"/>
    </location>
</feature>
<dbReference type="AlphaFoldDB" id="A0A4R2RJI4"/>
<dbReference type="GO" id="GO:0006777">
    <property type="term" value="P:Mo-molybdopterin cofactor biosynthetic process"/>
    <property type="evidence" value="ECO:0007669"/>
    <property type="project" value="UniProtKB-KW"/>
</dbReference>
<evidence type="ECO:0000313" key="5">
    <source>
        <dbReference type="EMBL" id="TCP62679.1"/>
    </source>
</evidence>
<dbReference type="PANTHER" id="PTHR43764:SF1">
    <property type="entry name" value="MOLYBDOPTERIN MOLYBDOTRANSFERASE"/>
    <property type="match status" value="1"/>
</dbReference>
<proteinExistence type="predicted"/>
<dbReference type="SUPFAM" id="SSF50800">
    <property type="entry name" value="PK beta-barrel domain-like"/>
    <property type="match status" value="1"/>
</dbReference>
<dbReference type="Gene3D" id="2.40.33.20">
    <property type="entry name" value="PK beta-barrel domain-like"/>
    <property type="match status" value="1"/>
</dbReference>
<comment type="pathway">
    <text evidence="2">Cofactor biosynthesis; molybdopterin biosynthesis.</text>
</comment>
<evidence type="ECO:0000313" key="6">
    <source>
        <dbReference type="Proteomes" id="UP000294813"/>
    </source>
</evidence>
<comment type="function">
    <text evidence="1">May be involved in the biosynthesis of molybdopterin.</text>
</comment>
<dbReference type="EMBL" id="SLXT01000019">
    <property type="protein sequence ID" value="TCP62679.1"/>
    <property type="molecule type" value="Genomic_DNA"/>
</dbReference>
<dbReference type="SUPFAM" id="SSF53218">
    <property type="entry name" value="Molybdenum cofactor biosynthesis proteins"/>
    <property type="match status" value="1"/>
</dbReference>
<dbReference type="InterPro" id="IPR051920">
    <property type="entry name" value="MPT_Adenylyltrnsfr/MoaC-Rel"/>
</dbReference>
<dbReference type="Pfam" id="PF00994">
    <property type="entry name" value="MoCF_biosynth"/>
    <property type="match status" value="1"/>
</dbReference>
<protein>
    <submittedName>
        <fullName evidence="5">Molybdenum cofactor synthesis domain-containing protein</fullName>
    </submittedName>
</protein>
<dbReference type="SMART" id="SM00852">
    <property type="entry name" value="MoCF_biosynth"/>
    <property type="match status" value="1"/>
</dbReference>
<dbReference type="InterPro" id="IPR011037">
    <property type="entry name" value="Pyrv_Knase-like_insert_dom_sf"/>
</dbReference>
<keyword evidence="3" id="KW-0501">Molybdenum cofactor biosynthesis</keyword>
<dbReference type="PROSITE" id="PS01078">
    <property type="entry name" value="MOCF_BIOSYNTHESIS_1"/>
    <property type="match status" value="1"/>
</dbReference>
<evidence type="ECO:0000256" key="3">
    <source>
        <dbReference type="ARBA" id="ARBA00023150"/>
    </source>
</evidence>
<accession>A0A4R2RJI4</accession>
<keyword evidence="6" id="KW-1185">Reference proteome</keyword>
<dbReference type="InterPro" id="IPR005302">
    <property type="entry name" value="MoCF_Sase_C"/>
</dbReference>
<dbReference type="InterPro" id="IPR008284">
    <property type="entry name" value="MoCF_biosynth_CS"/>
</dbReference>
<dbReference type="NCBIfam" id="TIGR00177">
    <property type="entry name" value="molyb_syn"/>
    <property type="match status" value="1"/>
</dbReference>
<comment type="caution">
    <text evidence="5">The sequence shown here is derived from an EMBL/GenBank/DDBJ whole genome shotgun (WGS) entry which is preliminary data.</text>
</comment>
<dbReference type="CDD" id="cd00886">
    <property type="entry name" value="MogA_MoaB"/>
    <property type="match status" value="1"/>
</dbReference>
<dbReference type="InterPro" id="IPR036425">
    <property type="entry name" value="MoaB/Mog-like_dom_sf"/>
</dbReference>
<organism evidence="5 6">
    <name type="scientific">Heliophilum fasciatum</name>
    <dbReference type="NCBI Taxonomy" id="35700"/>
    <lineage>
        <taxon>Bacteria</taxon>
        <taxon>Bacillati</taxon>
        <taxon>Bacillota</taxon>
        <taxon>Clostridia</taxon>
        <taxon>Eubacteriales</taxon>
        <taxon>Heliobacteriaceae</taxon>
        <taxon>Heliophilum</taxon>
    </lineage>
</organism>
<evidence type="ECO:0000256" key="2">
    <source>
        <dbReference type="ARBA" id="ARBA00005046"/>
    </source>
</evidence>
<evidence type="ECO:0000259" key="4">
    <source>
        <dbReference type="PROSITE" id="PS51340"/>
    </source>
</evidence>
<reference evidence="5 6" key="1">
    <citation type="submission" date="2019-03" db="EMBL/GenBank/DDBJ databases">
        <title>Genomic Encyclopedia of Type Strains, Phase IV (KMG-IV): sequencing the most valuable type-strain genomes for metagenomic binning, comparative biology and taxonomic classification.</title>
        <authorList>
            <person name="Goeker M."/>
        </authorList>
    </citation>
    <scope>NUCLEOTIDE SEQUENCE [LARGE SCALE GENOMIC DNA]</scope>
    <source>
        <strain evidence="5 6">DSM 11170</strain>
    </source>
</reference>
<name>A0A4R2RJI4_9FIRM</name>